<dbReference type="InterPro" id="IPR008630">
    <property type="entry name" value="Glyco_trans_34"/>
</dbReference>
<dbReference type="Gene3D" id="3.90.550.10">
    <property type="entry name" value="Spore Coat Polysaccharide Biosynthesis Protein SpsA, Chain A"/>
    <property type="match status" value="1"/>
</dbReference>
<protein>
    <submittedName>
        <fullName evidence="6">Glycosyltransferase family 34 protein</fullName>
    </submittedName>
</protein>
<dbReference type="AlphaFoldDB" id="A0A6A7AWW8"/>
<evidence type="ECO:0000256" key="4">
    <source>
        <dbReference type="SAM" id="MobiDB-lite"/>
    </source>
</evidence>
<feature type="compositionally biased region" description="Acidic residues" evidence="4">
    <location>
        <begin position="421"/>
        <end position="440"/>
    </location>
</feature>
<comment type="similarity">
    <text evidence="1">Belongs to the glycosyltransferase 34 family.</text>
</comment>
<proteinExistence type="inferred from homology"/>
<feature type="compositionally biased region" description="Basic and acidic residues" evidence="4">
    <location>
        <begin position="441"/>
        <end position="455"/>
    </location>
</feature>
<dbReference type="PANTHER" id="PTHR31306:SF8">
    <property type="entry name" value="GLYCOSYLTRANSFERASE FAMILY 34 PROTEIN"/>
    <property type="match status" value="1"/>
</dbReference>
<name>A0A6A7AWW8_9PLEO</name>
<evidence type="ECO:0000313" key="7">
    <source>
        <dbReference type="Proteomes" id="UP000799423"/>
    </source>
</evidence>
<feature type="region of interest" description="Disordered" evidence="4">
    <location>
        <begin position="37"/>
        <end position="80"/>
    </location>
</feature>
<dbReference type="EMBL" id="MU006324">
    <property type="protein sequence ID" value="KAF2847572.1"/>
    <property type="molecule type" value="Genomic_DNA"/>
</dbReference>
<sequence>MPPTSLLPKLLALIVFLAAFYQLSTYKSDSQLAEHIPSTLTDHPGSTWFPDAIKTDQSDPEDDEDAPPAIALSDSDTSATTARDYTRTHIAYGQTQCMPHFDEKWQQAALLRNASCTKNAPFPTQETRRIGFASITTGEPIEAYQRAILTQMFHAAVHDTSIHILCDALTDGTFNKIAFLLHLVMAEMLKSASERLEWIMWTDRDAIVLDACRPLSSFLPPTTPAYDKLELIVNNDDAGLNNGIFLFKVSEWMVQYLTNVLSIRYHRPDTQLTFAEQSAMEIIMKEEDARDRYAQVPWYWFNAYPDEDDSVAKYRGNLEPEDLEWFRARKGDFIVHFAGDDGRSGRMLEWEDMLEQEGDVWAGETKRDVTKEVEEYWEAWKNGALTGKQKTGEDEGSAMWRKQQEAGGMKKEGDGEKEEKGEEDNDDDEPEKTEDEEETKDEAKRDEAFVDLPGR</sequence>
<evidence type="ECO:0000313" key="6">
    <source>
        <dbReference type="EMBL" id="KAF2847572.1"/>
    </source>
</evidence>
<keyword evidence="5" id="KW-0732">Signal</keyword>
<feature type="compositionally biased region" description="Basic and acidic residues" evidence="4">
    <location>
        <begin position="402"/>
        <end position="420"/>
    </location>
</feature>
<reference evidence="6" key="1">
    <citation type="submission" date="2020-01" db="EMBL/GenBank/DDBJ databases">
        <authorList>
            <consortium name="DOE Joint Genome Institute"/>
            <person name="Haridas S."/>
            <person name="Albert R."/>
            <person name="Binder M."/>
            <person name="Bloem J."/>
            <person name="Labutti K."/>
            <person name="Salamov A."/>
            <person name="Andreopoulos B."/>
            <person name="Baker S.E."/>
            <person name="Barry K."/>
            <person name="Bills G."/>
            <person name="Bluhm B.H."/>
            <person name="Cannon C."/>
            <person name="Castanera R."/>
            <person name="Culley D.E."/>
            <person name="Daum C."/>
            <person name="Ezra D."/>
            <person name="Gonzalez J.B."/>
            <person name="Henrissat B."/>
            <person name="Kuo A."/>
            <person name="Liang C."/>
            <person name="Lipzen A."/>
            <person name="Lutzoni F."/>
            <person name="Magnuson J."/>
            <person name="Mondo S."/>
            <person name="Nolan M."/>
            <person name="Ohm R."/>
            <person name="Pangilinan J."/>
            <person name="Park H.-J."/>
            <person name="Ramirez L."/>
            <person name="Alfaro M."/>
            <person name="Sun H."/>
            <person name="Tritt A."/>
            <person name="Yoshinaga Y."/>
            <person name="Zwiers L.-H."/>
            <person name="Turgeon B.G."/>
            <person name="Goodwin S.B."/>
            <person name="Spatafora J.W."/>
            <person name="Crous P.W."/>
            <person name="Grigoriev I.V."/>
        </authorList>
    </citation>
    <scope>NUCLEOTIDE SEQUENCE</scope>
    <source>
        <strain evidence="6">IPT5</strain>
    </source>
</reference>
<keyword evidence="2" id="KW-0328">Glycosyltransferase</keyword>
<evidence type="ECO:0000256" key="3">
    <source>
        <dbReference type="ARBA" id="ARBA00022679"/>
    </source>
</evidence>
<dbReference type="Proteomes" id="UP000799423">
    <property type="component" value="Unassembled WGS sequence"/>
</dbReference>
<feature type="region of interest" description="Disordered" evidence="4">
    <location>
        <begin position="387"/>
        <end position="455"/>
    </location>
</feature>
<dbReference type="GO" id="GO:0000139">
    <property type="term" value="C:Golgi membrane"/>
    <property type="evidence" value="ECO:0007669"/>
    <property type="project" value="TreeGrafter"/>
</dbReference>
<keyword evidence="3 6" id="KW-0808">Transferase</keyword>
<accession>A0A6A7AWW8</accession>
<keyword evidence="7" id="KW-1185">Reference proteome</keyword>
<dbReference type="GO" id="GO:0016757">
    <property type="term" value="F:glycosyltransferase activity"/>
    <property type="evidence" value="ECO:0007669"/>
    <property type="project" value="UniProtKB-KW"/>
</dbReference>
<feature type="signal peptide" evidence="5">
    <location>
        <begin position="1"/>
        <end position="25"/>
    </location>
</feature>
<evidence type="ECO:0000256" key="5">
    <source>
        <dbReference type="SAM" id="SignalP"/>
    </source>
</evidence>
<gene>
    <name evidence="6" type="ORF">T440DRAFT_189175</name>
</gene>
<evidence type="ECO:0000256" key="1">
    <source>
        <dbReference type="ARBA" id="ARBA00005664"/>
    </source>
</evidence>
<dbReference type="Pfam" id="PF05637">
    <property type="entry name" value="Glyco_transf_34"/>
    <property type="match status" value="1"/>
</dbReference>
<dbReference type="PANTHER" id="PTHR31306">
    <property type="entry name" value="ALPHA-1,6-MANNOSYLTRANSFERASE MNN11-RELATED"/>
    <property type="match status" value="1"/>
</dbReference>
<dbReference type="GO" id="GO:0006487">
    <property type="term" value="P:protein N-linked glycosylation"/>
    <property type="evidence" value="ECO:0007669"/>
    <property type="project" value="TreeGrafter"/>
</dbReference>
<evidence type="ECO:0000256" key="2">
    <source>
        <dbReference type="ARBA" id="ARBA00022676"/>
    </source>
</evidence>
<dbReference type="OrthoDB" id="407658at2759"/>
<feature type="chain" id="PRO_5025391596" evidence="5">
    <location>
        <begin position="26"/>
        <end position="455"/>
    </location>
</feature>
<organism evidence="6 7">
    <name type="scientific">Plenodomus tracheiphilus IPT5</name>
    <dbReference type="NCBI Taxonomy" id="1408161"/>
    <lineage>
        <taxon>Eukaryota</taxon>
        <taxon>Fungi</taxon>
        <taxon>Dikarya</taxon>
        <taxon>Ascomycota</taxon>
        <taxon>Pezizomycotina</taxon>
        <taxon>Dothideomycetes</taxon>
        <taxon>Pleosporomycetidae</taxon>
        <taxon>Pleosporales</taxon>
        <taxon>Pleosporineae</taxon>
        <taxon>Leptosphaeriaceae</taxon>
        <taxon>Plenodomus</taxon>
    </lineage>
</organism>
<dbReference type="InterPro" id="IPR029044">
    <property type="entry name" value="Nucleotide-diphossugar_trans"/>
</dbReference>
<dbReference type="SUPFAM" id="SSF53448">
    <property type="entry name" value="Nucleotide-diphospho-sugar transferases"/>
    <property type="match status" value="1"/>
</dbReference>